<sequence length="339" mass="34179">MSPKKQYKKRLPTVLPPVQRPAPEQESLAPHVEPDAPTAEPEPEAAAPAPAAEPVAAAPVVEPEALRAPAAPARPAAPAAPAQRQVPVTAPAAAATAPATAPAPAPAPVPVAAPGGPPSDRAPGSRRRAAALAILGVAALVVGGLVVWQVVDGGRDDTGTASAAAESWPEPGASRTVTRVRPDGVLEVTHWIHAAEPLDQVDVALPELAPGILLEASAVEVTADDQPASGPEVITFTSASYVFSEATRVLVSYELAGAVERSTSVLGRGLATTTALEVSAQQPEDTRVIRSKAVLSLACATAGSPSPTPCGEADTEGQWHVELTGADAGGRVVAQVDLS</sequence>
<evidence type="ECO:0000313" key="3">
    <source>
        <dbReference type="EMBL" id="MDZ5663797.1"/>
    </source>
</evidence>
<feature type="compositionally biased region" description="Low complexity" evidence="1">
    <location>
        <begin position="36"/>
        <end position="100"/>
    </location>
</feature>
<reference evidence="3 4" key="1">
    <citation type="submission" date="2023-11" db="EMBL/GenBank/DDBJ databases">
        <title>Novel species in genus Nocardioides.</title>
        <authorList>
            <person name="Zhou H."/>
        </authorList>
    </citation>
    <scope>NUCLEOTIDE SEQUENCE [LARGE SCALE GENOMIC DNA]</scope>
    <source>
        <strain evidence="3 4">S-58</strain>
    </source>
</reference>
<evidence type="ECO:0000256" key="2">
    <source>
        <dbReference type="SAM" id="Phobius"/>
    </source>
</evidence>
<proteinExistence type="predicted"/>
<name>A0ABU5KFQ8_9ACTN</name>
<organism evidence="3 4">
    <name type="scientific">Nocardioides renjunii</name>
    <dbReference type="NCBI Taxonomy" id="3095075"/>
    <lineage>
        <taxon>Bacteria</taxon>
        <taxon>Bacillati</taxon>
        <taxon>Actinomycetota</taxon>
        <taxon>Actinomycetes</taxon>
        <taxon>Propionibacteriales</taxon>
        <taxon>Nocardioidaceae</taxon>
        <taxon>Nocardioides</taxon>
    </lineage>
</organism>
<comment type="caution">
    <text evidence="3">The sequence shown here is derived from an EMBL/GenBank/DDBJ whole genome shotgun (WGS) entry which is preliminary data.</text>
</comment>
<dbReference type="Proteomes" id="UP001291999">
    <property type="component" value="Unassembled WGS sequence"/>
</dbReference>
<evidence type="ECO:0000313" key="4">
    <source>
        <dbReference type="Proteomes" id="UP001291999"/>
    </source>
</evidence>
<dbReference type="EMBL" id="JAXQPW010000007">
    <property type="protein sequence ID" value="MDZ5663797.1"/>
    <property type="molecule type" value="Genomic_DNA"/>
</dbReference>
<gene>
    <name evidence="3" type="ORF">SFC79_18620</name>
</gene>
<keyword evidence="2" id="KW-0812">Transmembrane</keyword>
<accession>A0ABU5KFQ8</accession>
<evidence type="ECO:0000256" key="1">
    <source>
        <dbReference type="SAM" id="MobiDB-lite"/>
    </source>
</evidence>
<feature type="region of interest" description="Disordered" evidence="1">
    <location>
        <begin position="1"/>
        <end position="124"/>
    </location>
</feature>
<keyword evidence="2" id="KW-0472">Membrane</keyword>
<keyword evidence="4" id="KW-1185">Reference proteome</keyword>
<protein>
    <submittedName>
        <fullName evidence="3">Uncharacterized protein</fullName>
    </submittedName>
</protein>
<feature type="compositionally biased region" description="Pro residues" evidence="1">
    <location>
        <begin position="101"/>
        <end position="117"/>
    </location>
</feature>
<feature type="transmembrane region" description="Helical" evidence="2">
    <location>
        <begin position="129"/>
        <end position="151"/>
    </location>
</feature>
<keyword evidence="2" id="KW-1133">Transmembrane helix</keyword>
<dbReference type="RefSeq" id="WP_322425486.1">
    <property type="nucleotide sequence ID" value="NZ_JAXQPW010000007.1"/>
</dbReference>
<feature type="compositionally biased region" description="Basic residues" evidence="1">
    <location>
        <begin position="1"/>
        <end position="11"/>
    </location>
</feature>